<organism evidence="3 4">
    <name type="scientific">Paenibacillus allorhizosphaerae</name>
    <dbReference type="NCBI Taxonomy" id="2849866"/>
    <lineage>
        <taxon>Bacteria</taxon>
        <taxon>Bacillati</taxon>
        <taxon>Bacillota</taxon>
        <taxon>Bacilli</taxon>
        <taxon>Bacillales</taxon>
        <taxon>Paenibacillaceae</taxon>
        <taxon>Paenibacillus</taxon>
    </lineage>
</organism>
<evidence type="ECO:0000313" key="4">
    <source>
        <dbReference type="Proteomes" id="UP000730618"/>
    </source>
</evidence>
<feature type="coiled-coil region" evidence="1">
    <location>
        <begin position="25"/>
        <end position="52"/>
    </location>
</feature>
<keyword evidence="4" id="KW-1185">Reference proteome</keyword>
<dbReference type="PANTHER" id="PTHR40070:SF1">
    <property type="entry name" value="UPF0478 PROTEIN YTXG"/>
    <property type="match status" value="1"/>
</dbReference>
<accession>A0ABM8VTB6</accession>
<dbReference type="PANTHER" id="PTHR40070">
    <property type="entry name" value="UPF0478 PROTEIN YTXG"/>
    <property type="match status" value="1"/>
</dbReference>
<feature type="transmembrane region" description="Helical" evidence="2">
    <location>
        <begin position="6"/>
        <end position="25"/>
    </location>
</feature>
<dbReference type="Proteomes" id="UP000730618">
    <property type="component" value="Unassembled WGS sequence"/>
</dbReference>
<evidence type="ECO:0008006" key="5">
    <source>
        <dbReference type="Google" id="ProtNLM"/>
    </source>
</evidence>
<gene>
    <name evidence="3" type="ORF">PAECIP111802_06707</name>
</gene>
<keyword evidence="1" id="KW-0175">Coiled coil</keyword>
<dbReference type="Pfam" id="PF06103">
    <property type="entry name" value="DUF948"/>
    <property type="match status" value="1"/>
</dbReference>
<keyword evidence="2" id="KW-0812">Transmembrane</keyword>
<dbReference type="InterPro" id="IPR009293">
    <property type="entry name" value="UPF0478"/>
</dbReference>
<name>A0ABM8VTB6_9BACL</name>
<comment type="caution">
    <text evidence="3">The sequence shown here is derived from an EMBL/GenBank/DDBJ whole genome shotgun (WGS) entry which is preliminary data.</text>
</comment>
<protein>
    <recommendedName>
        <fullName evidence="5">DUF948 domain-containing protein</fullName>
    </recommendedName>
</protein>
<keyword evidence="2" id="KW-0472">Membrane</keyword>
<dbReference type="EMBL" id="CAJVCE010000034">
    <property type="protein sequence ID" value="CAG7657366.1"/>
    <property type="molecule type" value="Genomic_DNA"/>
</dbReference>
<keyword evidence="2" id="KW-1133">Transmembrane helix</keyword>
<evidence type="ECO:0000313" key="3">
    <source>
        <dbReference type="EMBL" id="CAG7657366.1"/>
    </source>
</evidence>
<evidence type="ECO:0000256" key="2">
    <source>
        <dbReference type="SAM" id="Phobius"/>
    </source>
</evidence>
<proteinExistence type="predicted"/>
<sequence>MWWQYGIAVCMVAFLILTLYGIRLLRRADAALKQAEAALREVQQQVTQTTGESERLFKASTVLVEDLQGKLTAADAWFKAANETGEAMNRVSRSVKVMSQTVEHSVLEARRAVHNNQDTVNDLMELTTAGIHLWHRLQACKRSKSKE</sequence>
<evidence type="ECO:0000256" key="1">
    <source>
        <dbReference type="SAM" id="Coils"/>
    </source>
</evidence>
<reference evidence="3 4" key="1">
    <citation type="submission" date="2021-06" db="EMBL/GenBank/DDBJ databases">
        <authorList>
            <person name="Criscuolo A."/>
        </authorList>
    </citation>
    <scope>NUCLEOTIDE SEQUENCE [LARGE SCALE GENOMIC DNA]</scope>
    <source>
        <strain evidence="4">CIP 111802</strain>
    </source>
</reference>